<dbReference type="InterPro" id="IPR052551">
    <property type="entry name" value="UV-DNA_repair_photolyase"/>
</dbReference>
<comment type="caution">
    <text evidence="2">The sequence shown here is derived from an EMBL/GenBank/DDBJ whole genome shotgun (WGS) entry which is preliminary data.</text>
</comment>
<dbReference type="Proteomes" id="UP000530234">
    <property type="component" value="Unassembled WGS sequence"/>
</dbReference>
<evidence type="ECO:0000313" key="2">
    <source>
        <dbReference type="EMBL" id="MBB0233014.1"/>
    </source>
</evidence>
<protein>
    <submittedName>
        <fullName evidence="2">Uncharacterized protein</fullName>
    </submittedName>
</protein>
<sequence>MERAEDARRRRETPLNSAEGLIRRIAGWRVHEGAPYRHFGEGYRGRDARRHHPRLPEWFPEPDADAVAAHCLSGTAARTHEGRPPHPPADDPRQPRPATRPGRRGRHRPVPPLLRRRPRPGDVARRHRHLPVRRGGGRPPSRTPPYTSGGARLHPITDRCGPCPYRPDDRTGERPCPVTSGYRVPVHRHRALPRGNHRTARAVAGPDRPGDPGEVPAPVRECGDTPP</sequence>
<dbReference type="AlphaFoldDB" id="A0A7W3T8T5"/>
<dbReference type="EMBL" id="VKHS01001391">
    <property type="protein sequence ID" value="MBB0233014.1"/>
    <property type="molecule type" value="Genomic_DNA"/>
</dbReference>
<organism evidence="2 3">
    <name type="scientific">Streptomyces calidiresistens</name>
    <dbReference type="NCBI Taxonomy" id="1485586"/>
    <lineage>
        <taxon>Bacteria</taxon>
        <taxon>Bacillati</taxon>
        <taxon>Actinomycetota</taxon>
        <taxon>Actinomycetes</taxon>
        <taxon>Kitasatosporales</taxon>
        <taxon>Streptomycetaceae</taxon>
        <taxon>Streptomyces</taxon>
    </lineage>
</organism>
<accession>A0A7W3T8T5</accession>
<gene>
    <name evidence="2" type="ORF">FOE67_26860</name>
</gene>
<reference evidence="3" key="1">
    <citation type="submission" date="2019-10" db="EMBL/GenBank/DDBJ databases">
        <title>Streptomyces sp. nov., a novel actinobacterium isolated from alkaline environment.</title>
        <authorList>
            <person name="Golinska P."/>
        </authorList>
    </citation>
    <scope>NUCLEOTIDE SEQUENCE [LARGE SCALE GENOMIC DNA]</scope>
    <source>
        <strain evidence="3">DSM 42108</strain>
    </source>
</reference>
<feature type="compositionally biased region" description="Basic residues" evidence="1">
    <location>
        <begin position="101"/>
        <end position="118"/>
    </location>
</feature>
<feature type="region of interest" description="Disordered" evidence="1">
    <location>
        <begin position="77"/>
        <end position="159"/>
    </location>
</feature>
<name>A0A7W3T8T5_9ACTN</name>
<evidence type="ECO:0000313" key="3">
    <source>
        <dbReference type="Proteomes" id="UP000530234"/>
    </source>
</evidence>
<feature type="compositionally biased region" description="Basic and acidic residues" evidence="1">
    <location>
        <begin position="78"/>
        <end position="94"/>
    </location>
</feature>
<dbReference type="PANTHER" id="PTHR38657:SF1">
    <property type="entry name" value="SLR1343 PROTEIN"/>
    <property type="match status" value="1"/>
</dbReference>
<dbReference type="PANTHER" id="PTHR38657">
    <property type="entry name" value="SLR1343 PROTEIN"/>
    <property type="match status" value="1"/>
</dbReference>
<keyword evidence="3" id="KW-1185">Reference proteome</keyword>
<evidence type="ECO:0000256" key="1">
    <source>
        <dbReference type="SAM" id="MobiDB-lite"/>
    </source>
</evidence>
<proteinExistence type="predicted"/>
<feature type="compositionally biased region" description="Basic residues" evidence="1">
    <location>
        <begin position="125"/>
        <end position="136"/>
    </location>
</feature>
<feature type="compositionally biased region" description="Basic residues" evidence="1">
    <location>
        <begin position="185"/>
        <end position="200"/>
    </location>
</feature>
<feature type="region of interest" description="Disordered" evidence="1">
    <location>
        <begin position="171"/>
        <end position="227"/>
    </location>
</feature>